<name>A0A369QCL5_9BACT</name>
<dbReference type="OrthoDB" id="893201at2"/>
<dbReference type="AlphaFoldDB" id="A0A369QCL5"/>
<evidence type="ECO:0000313" key="2">
    <source>
        <dbReference type="EMBL" id="RDC62080.1"/>
    </source>
</evidence>
<accession>A0A369QCL5</accession>
<evidence type="ECO:0000256" key="1">
    <source>
        <dbReference type="SAM" id="SignalP"/>
    </source>
</evidence>
<sequence length="186" mass="20804">MVKFLLVLAFILPVGAFTCFSQTADSTQINSAENKVPAAPKYFLALDKPGKISRIRFFTGNKITFKLVDEKRTYSGQITDIKKNSLVMWDTEIPLRDIRKIRLTNTSPVSSGLQFLGRLLKSGGLLFTVVGGGNYLLDVEPGENTLTFLTYTASAVVAGQILTSTSRNRTYKINQRNRLKTIEQFW</sequence>
<dbReference type="Proteomes" id="UP000253919">
    <property type="component" value="Unassembled WGS sequence"/>
</dbReference>
<dbReference type="RefSeq" id="WP_115371578.1">
    <property type="nucleotide sequence ID" value="NZ_QASA01000001.1"/>
</dbReference>
<keyword evidence="3" id="KW-1185">Reference proteome</keyword>
<evidence type="ECO:0000313" key="3">
    <source>
        <dbReference type="Proteomes" id="UP000253919"/>
    </source>
</evidence>
<comment type="caution">
    <text evidence="2">The sequence shown here is derived from an EMBL/GenBank/DDBJ whole genome shotgun (WGS) entry which is preliminary data.</text>
</comment>
<keyword evidence="1" id="KW-0732">Signal</keyword>
<reference evidence="2 3" key="1">
    <citation type="submission" date="2018-04" db="EMBL/GenBank/DDBJ databases">
        <title>Adhaeribacter sp. HMF7616 genome sequencing and assembly.</title>
        <authorList>
            <person name="Kang H."/>
            <person name="Kang J."/>
            <person name="Cha I."/>
            <person name="Kim H."/>
            <person name="Joh K."/>
        </authorList>
    </citation>
    <scope>NUCLEOTIDE SEQUENCE [LARGE SCALE GENOMIC DNA]</scope>
    <source>
        <strain evidence="2 3">HMF7616</strain>
    </source>
</reference>
<protein>
    <submittedName>
        <fullName evidence="2">Uncharacterized protein</fullName>
    </submittedName>
</protein>
<organism evidence="2 3">
    <name type="scientific">Adhaeribacter pallidiroseus</name>
    <dbReference type="NCBI Taxonomy" id="2072847"/>
    <lineage>
        <taxon>Bacteria</taxon>
        <taxon>Pseudomonadati</taxon>
        <taxon>Bacteroidota</taxon>
        <taxon>Cytophagia</taxon>
        <taxon>Cytophagales</taxon>
        <taxon>Hymenobacteraceae</taxon>
        <taxon>Adhaeribacter</taxon>
    </lineage>
</organism>
<dbReference type="EMBL" id="QASA01000001">
    <property type="protein sequence ID" value="RDC62080.1"/>
    <property type="molecule type" value="Genomic_DNA"/>
</dbReference>
<feature type="signal peptide" evidence="1">
    <location>
        <begin position="1"/>
        <end position="23"/>
    </location>
</feature>
<proteinExistence type="predicted"/>
<feature type="chain" id="PRO_5016670335" evidence="1">
    <location>
        <begin position="24"/>
        <end position="186"/>
    </location>
</feature>
<gene>
    <name evidence="2" type="ORF">AHMF7616_00671</name>
</gene>